<dbReference type="EMBL" id="JAUKTV010000001">
    <property type="protein sequence ID" value="KAK0748381.1"/>
    <property type="molecule type" value="Genomic_DNA"/>
</dbReference>
<feature type="region of interest" description="Disordered" evidence="1">
    <location>
        <begin position="1"/>
        <end position="48"/>
    </location>
</feature>
<dbReference type="Proteomes" id="UP001172159">
    <property type="component" value="Unassembled WGS sequence"/>
</dbReference>
<name>A0AA40K714_9PEZI</name>
<protein>
    <submittedName>
        <fullName evidence="2">Uncharacterized protein</fullName>
    </submittedName>
</protein>
<comment type="caution">
    <text evidence="2">The sequence shown here is derived from an EMBL/GenBank/DDBJ whole genome shotgun (WGS) entry which is preliminary data.</text>
</comment>
<organism evidence="2 3">
    <name type="scientific">Apiosordaria backusii</name>
    <dbReference type="NCBI Taxonomy" id="314023"/>
    <lineage>
        <taxon>Eukaryota</taxon>
        <taxon>Fungi</taxon>
        <taxon>Dikarya</taxon>
        <taxon>Ascomycota</taxon>
        <taxon>Pezizomycotina</taxon>
        <taxon>Sordariomycetes</taxon>
        <taxon>Sordariomycetidae</taxon>
        <taxon>Sordariales</taxon>
        <taxon>Lasiosphaeriaceae</taxon>
        <taxon>Apiosordaria</taxon>
    </lineage>
</organism>
<evidence type="ECO:0000256" key="1">
    <source>
        <dbReference type="SAM" id="MobiDB-lite"/>
    </source>
</evidence>
<gene>
    <name evidence="2" type="ORF">B0T21DRAFT_420230</name>
</gene>
<feature type="region of interest" description="Disordered" evidence="1">
    <location>
        <begin position="190"/>
        <end position="228"/>
    </location>
</feature>
<keyword evidence="3" id="KW-1185">Reference proteome</keyword>
<evidence type="ECO:0000313" key="3">
    <source>
        <dbReference type="Proteomes" id="UP001172159"/>
    </source>
</evidence>
<reference evidence="2" key="1">
    <citation type="submission" date="2023-06" db="EMBL/GenBank/DDBJ databases">
        <title>Genome-scale phylogeny and comparative genomics of the fungal order Sordariales.</title>
        <authorList>
            <consortium name="Lawrence Berkeley National Laboratory"/>
            <person name="Hensen N."/>
            <person name="Bonometti L."/>
            <person name="Westerberg I."/>
            <person name="Brannstrom I.O."/>
            <person name="Guillou S."/>
            <person name="Cros-Aarteil S."/>
            <person name="Calhoun S."/>
            <person name="Haridas S."/>
            <person name="Kuo A."/>
            <person name="Mondo S."/>
            <person name="Pangilinan J."/>
            <person name="Riley R."/>
            <person name="Labutti K."/>
            <person name="Andreopoulos B."/>
            <person name="Lipzen A."/>
            <person name="Chen C."/>
            <person name="Yanf M."/>
            <person name="Daum C."/>
            <person name="Ng V."/>
            <person name="Clum A."/>
            <person name="Steindorff A."/>
            <person name="Ohm R."/>
            <person name="Martin F."/>
            <person name="Silar P."/>
            <person name="Natvig D."/>
            <person name="Lalanne C."/>
            <person name="Gautier V."/>
            <person name="Ament-Velasquez S.L."/>
            <person name="Kruys A."/>
            <person name="Hutchinson M.I."/>
            <person name="Powell A.J."/>
            <person name="Barry K."/>
            <person name="Miller A.N."/>
            <person name="Grigoriev I.V."/>
            <person name="Debuchy R."/>
            <person name="Gladieux P."/>
            <person name="Thoren M.H."/>
            <person name="Johannesson H."/>
        </authorList>
    </citation>
    <scope>NUCLEOTIDE SEQUENCE</scope>
    <source>
        <strain evidence="2">CBS 540.89</strain>
    </source>
</reference>
<dbReference type="AlphaFoldDB" id="A0AA40K714"/>
<evidence type="ECO:0000313" key="2">
    <source>
        <dbReference type="EMBL" id="KAK0748381.1"/>
    </source>
</evidence>
<feature type="compositionally biased region" description="Basic and acidic residues" evidence="1">
    <location>
        <begin position="206"/>
        <end position="217"/>
    </location>
</feature>
<feature type="compositionally biased region" description="Basic residues" evidence="1">
    <location>
        <begin position="219"/>
        <end position="228"/>
    </location>
</feature>
<accession>A0AA40K714</accession>
<feature type="compositionally biased region" description="Polar residues" evidence="1">
    <location>
        <begin position="14"/>
        <end position="26"/>
    </location>
</feature>
<proteinExistence type="predicted"/>
<sequence>MDPSRHDIPVVEESNPQRNSNLTTVYINAGGAESGEDDERGEGDTTGAHTCWDQDMVLVGKKLDGGKFCGSTSDTPAAGYDSQAGSKLVIERRTLHRLPGKMADGDPLGNAAGADHSLSAWFGRAPCAGGERTVVKVDRRGPVLTVEDTFGVTVGLSPGIPSESGLGVREVCLNDGGDVFVKEGAGWARTGTEDCRSGRQGGFGVEESRGSDVEIPPRSRNRSRERRR</sequence>